<feature type="active site" description="Acyl-ester intermediate" evidence="13">
    <location>
        <position position="65"/>
    </location>
</feature>
<dbReference type="InterPro" id="IPR012907">
    <property type="entry name" value="Peptidase_S11_C"/>
</dbReference>
<keyword evidence="17" id="KW-0812">Transmembrane</keyword>
<keyword evidence="5 20" id="KW-0121">Carboxypeptidase</keyword>
<evidence type="ECO:0000256" key="13">
    <source>
        <dbReference type="PIRSR" id="PIRSR618044-1"/>
    </source>
</evidence>
<dbReference type="InterPro" id="IPR037167">
    <property type="entry name" value="Peptidase_S11_C_sf"/>
</dbReference>
<dbReference type="RefSeq" id="WP_007788577.1">
    <property type="nucleotide sequence ID" value="NZ_ADGQ01000024.1"/>
</dbReference>
<dbReference type="EMBL" id="ADGQ01000024">
    <property type="protein sequence ID" value="EFM65128.1"/>
    <property type="molecule type" value="Genomic_DNA"/>
</dbReference>
<feature type="compositionally biased region" description="Basic and acidic residues" evidence="16">
    <location>
        <begin position="625"/>
        <end position="634"/>
    </location>
</feature>
<reference evidence="20 21" key="1">
    <citation type="submission" date="2010-08" db="EMBL/GenBank/DDBJ databases">
        <authorList>
            <person name="Harkins D.M."/>
            <person name="Madupu R."/>
            <person name="Durkin A.S."/>
            <person name="Torralba M."/>
            <person name="Methe B."/>
            <person name="Sutton G.G."/>
            <person name="Nelson K.E."/>
        </authorList>
    </citation>
    <scope>NUCLEOTIDE SEQUENCE [LARGE SCALE GENOMIC DNA]</scope>
    <source>
        <strain evidence="20 21">DSM 17678</strain>
    </source>
</reference>
<comment type="similarity">
    <text evidence="3 15">Belongs to the peptidase S11 family.</text>
</comment>
<dbReference type="Proteomes" id="UP000003244">
    <property type="component" value="Unassembled WGS sequence"/>
</dbReference>
<evidence type="ECO:0000256" key="4">
    <source>
        <dbReference type="ARBA" id="ARBA00012448"/>
    </source>
</evidence>
<evidence type="ECO:0000256" key="6">
    <source>
        <dbReference type="ARBA" id="ARBA00022670"/>
    </source>
</evidence>
<dbReference type="STRING" id="596315.HMPREF0634_1074"/>
<evidence type="ECO:0000256" key="11">
    <source>
        <dbReference type="ARBA" id="ARBA00023316"/>
    </source>
</evidence>
<name>E0E1U9_9FIRM</name>
<keyword evidence="7 18" id="KW-0732">Signal</keyword>
<dbReference type="GO" id="GO:0071555">
    <property type="term" value="P:cell wall organization"/>
    <property type="evidence" value="ECO:0007669"/>
    <property type="project" value="UniProtKB-KW"/>
</dbReference>
<evidence type="ECO:0000256" key="5">
    <source>
        <dbReference type="ARBA" id="ARBA00022645"/>
    </source>
</evidence>
<keyword evidence="6" id="KW-0645">Protease</keyword>
<dbReference type="GO" id="GO:0006508">
    <property type="term" value="P:proteolysis"/>
    <property type="evidence" value="ECO:0007669"/>
    <property type="project" value="UniProtKB-KW"/>
</dbReference>
<dbReference type="InterPro" id="IPR012338">
    <property type="entry name" value="Beta-lactam/transpept-like"/>
</dbReference>
<accession>E0E1U9</accession>
<evidence type="ECO:0000313" key="21">
    <source>
        <dbReference type="Proteomes" id="UP000003244"/>
    </source>
</evidence>
<keyword evidence="8" id="KW-0378">Hydrolase</keyword>
<dbReference type="SUPFAM" id="SSF56601">
    <property type="entry name" value="beta-lactamase/transpeptidase-like"/>
    <property type="match status" value="1"/>
</dbReference>
<organism evidence="20 21">
    <name type="scientific">Peptostreptococcus stomatis DSM 17678</name>
    <dbReference type="NCBI Taxonomy" id="596315"/>
    <lineage>
        <taxon>Bacteria</taxon>
        <taxon>Bacillati</taxon>
        <taxon>Bacillota</taxon>
        <taxon>Clostridia</taxon>
        <taxon>Peptostreptococcales</taxon>
        <taxon>Peptostreptococcaceae</taxon>
        <taxon>Peptostreptococcus</taxon>
    </lineage>
</organism>
<dbReference type="UniPathway" id="UPA00219"/>
<feature type="compositionally biased region" description="Basic and acidic residues" evidence="16">
    <location>
        <begin position="646"/>
        <end position="655"/>
    </location>
</feature>
<evidence type="ECO:0000256" key="2">
    <source>
        <dbReference type="ARBA" id="ARBA00004752"/>
    </source>
</evidence>
<proteinExistence type="inferred from homology"/>
<dbReference type="GO" id="GO:0008360">
    <property type="term" value="P:regulation of cell shape"/>
    <property type="evidence" value="ECO:0007669"/>
    <property type="project" value="UniProtKB-KW"/>
</dbReference>
<keyword evidence="11" id="KW-0961">Cell wall biogenesis/degradation</keyword>
<comment type="catalytic activity">
    <reaction evidence="12">
        <text>Preferential cleavage: (Ac)2-L-Lys-D-Ala-|-D-Ala. Also transpeptidation of peptidyl-alanyl moieties that are N-acyl substituents of D-alanine.</text>
        <dbReference type="EC" id="3.4.16.4"/>
    </reaction>
</comment>
<sequence length="655" mass="72707">MKRTTSVLSALTLSIGLLAPASLISHADQTSDLDTLKSKYMVLMDYNSGQVLYKKNATQKMYPASTTKIWTAFCVLKKAKNLDELVEIKDIPQIEGSSMYLENGEKFTVRELLESLLIHSSNDVAYVLAKHFGGGNPQDFINYMNEEAKKFGASNTHFNNPHGLPDTDHYTTAMDMAILSRVAYGDPTISEIVKMKSVSFKASDRIKVERNLVNSNKFLTSSDTIDHKGKTIPIKYDIVDGIKTGFTDDAGNCLVSTAKKGNVRLMANVFFAPGGSLYHDSRTLIDYGLDNYKSITIYKADDIKGEKSVKFARPGKIKYKLANDYSITAMKTDSSNTKGYTYKYNFDKLEMPVKKGDIIGTMNIFKNGEMVSSIGLVAENGSQTYLQLVLSKLGINNDKKSDDKKLASKDKKASEQKDKQNDQTKKSEDKKDDAKKSEDKKSKPSKDVINTIRKEGTSSVHGVLGIFSNIGDFFSDAKKSIGSLTPSSLNPENIMKSDFYKYLDKEIGNKTGPIPAPVIIFGLPILILLIILWLIISLIKDMVTGRRYKDADDQPKKKKAKKKSKADEKIFEKANEQEEVHAQASSSDKADPKPEVDLESKSDTNLDSQTDIQTEVKLFSESDLKSEASLESKLDVQSQANSDIESDNRTESDLS</sequence>
<dbReference type="EC" id="3.4.16.4" evidence="4"/>
<keyword evidence="9" id="KW-0133">Cell shape</keyword>
<keyword evidence="10" id="KW-0573">Peptidoglycan synthesis</keyword>
<evidence type="ECO:0000256" key="7">
    <source>
        <dbReference type="ARBA" id="ARBA00022729"/>
    </source>
</evidence>
<evidence type="ECO:0000256" key="18">
    <source>
        <dbReference type="SAM" id="SignalP"/>
    </source>
</evidence>
<feature type="active site" description="Proton acceptor" evidence="13">
    <location>
        <position position="68"/>
    </location>
</feature>
<dbReference type="SMART" id="SM00936">
    <property type="entry name" value="PBP5_C"/>
    <property type="match status" value="1"/>
</dbReference>
<dbReference type="Pfam" id="PF00768">
    <property type="entry name" value="Peptidase_S11"/>
    <property type="match status" value="1"/>
</dbReference>
<dbReference type="eggNOG" id="COG1686">
    <property type="taxonomic scope" value="Bacteria"/>
</dbReference>
<dbReference type="Pfam" id="PF07943">
    <property type="entry name" value="PBP5_C"/>
    <property type="match status" value="1"/>
</dbReference>
<feature type="region of interest" description="Disordered" evidence="16">
    <location>
        <begin position="625"/>
        <end position="655"/>
    </location>
</feature>
<dbReference type="PRINTS" id="PR00725">
    <property type="entry name" value="DADACBPTASE1"/>
</dbReference>
<feature type="binding site" evidence="14">
    <location>
        <position position="243"/>
    </location>
    <ligand>
        <name>substrate</name>
    </ligand>
</feature>
<evidence type="ECO:0000256" key="14">
    <source>
        <dbReference type="PIRSR" id="PIRSR618044-2"/>
    </source>
</evidence>
<dbReference type="GeneID" id="84800182"/>
<evidence type="ECO:0000256" key="10">
    <source>
        <dbReference type="ARBA" id="ARBA00022984"/>
    </source>
</evidence>
<dbReference type="GO" id="GO:0009252">
    <property type="term" value="P:peptidoglycan biosynthetic process"/>
    <property type="evidence" value="ECO:0007669"/>
    <property type="project" value="UniProtKB-UniPathway"/>
</dbReference>
<evidence type="ECO:0000256" key="15">
    <source>
        <dbReference type="RuleBase" id="RU004016"/>
    </source>
</evidence>
<dbReference type="GO" id="GO:0009002">
    <property type="term" value="F:serine-type D-Ala-D-Ala carboxypeptidase activity"/>
    <property type="evidence" value="ECO:0007669"/>
    <property type="project" value="UniProtKB-EC"/>
</dbReference>
<feature type="compositionally biased region" description="Basic and acidic residues" evidence="16">
    <location>
        <begin position="565"/>
        <end position="581"/>
    </location>
</feature>
<dbReference type="PANTHER" id="PTHR21581">
    <property type="entry name" value="D-ALANYL-D-ALANINE CARBOXYPEPTIDASE"/>
    <property type="match status" value="1"/>
</dbReference>
<dbReference type="Gene3D" id="2.60.410.10">
    <property type="entry name" value="D-Ala-D-Ala carboxypeptidase, C-terminal domain"/>
    <property type="match status" value="1"/>
</dbReference>
<comment type="function">
    <text evidence="1">Removes C-terminal D-alanyl residues from sugar-peptide cell wall precursors.</text>
</comment>
<evidence type="ECO:0000259" key="19">
    <source>
        <dbReference type="SMART" id="SM00936"/>
    </source>
</evidence>
<comment type="caution">
    <text evidence="20">The sequence shown here is derived from an EMBL/GenBank/DDBJ whole genome shotgun (WGS) entry which is preliminary data.</text>
</comment>
<feature type="chain" id="PRO_5003133796" description="serine-type D-Ala-D-Ala carboxypeptidase" evidence="18">
    <location>
        <begin position="28"/>
        <end position="655"/>
    </location>
</feature>
<evidence type="ECO:0000313" key="20">
    <source>
        <dbReference type="EMBL" id="EFM65128.1"/>
    </source>
</evidence>
<protein>
    <recommendedName>
        <fullName evidence="4">serine-type D-Ala-D-Ala carboxypeptidase</fullName>
        <ecNumber evidence="4">3.4.16.4</ecNumber>
    </recommendedName>
</protein>
<feature type="region of interest" description="Disordered" evidence="16">
    <location>
        <begin position="400"/>
        <end position="452"/>
    </location>
</feature>
<feature type="compositionally biased region" description="Basic and acidic residues" evidence="16">
    <location>
        <begin position="588"/>
        <end position="604"/>
    </location>
</feature>
<comment type="pathway">
    <text evidence="2">Cell wall biogenesis; peptidoglycan biosynthesis.</text>
</comment>
<dbReference type="Gene3D" id="3.40.710.10">
    <property type="entry name" value="DD-peptidase/beta-lactamase superfamily"/>
    <property type="match status" value="1"/>
</dbReference>
<feature type="domain" description="Peptidase S11 D-Ala-D-Ala carboxypeptidase A C-terminal" evidence="19">
    <location>
        <begin position="292"/>
        <end position="384"/>
    </location>
</feature>
<dbReference type="AlphaFoldDB" id="E0E1U9"/>
<feature type="transmembrane region" description="Helical" evidence="17">
    <location>
        <begin position="518"/>
        <end position="539"/>
    </location>
</feature>
<evidence type="ECO:0000256" key="9">
    <source>
        <dbReference type="ARBA" id="ARBA00022960"/>
    </source>
</evidence>
<keyword evidence="17" id="KW-0472">Membrane</keyword>
<feature type="signal peptide" evidence="18">
    <location>
        <begin position="1"/>
        <end position="27"/>
    </location>
</feature>
<evidence type="ECO:0000256" key="3">
    <source>
        <dbReference type="ARBA" id="ARBA00007164"/>
    </source>
</evidence>
<gene>
    <name evidence="20" type="ORF">HMPREF0634_1074</name>
</gene>
<dbReference type="InterPro" id="IPR001967">
    <property type="entry name" value="Peptidase_S11_N"/>
</dbReference>
<keyword evidence="21" id="KW-1185">Reference proteome</keyword>
<keyword evidence="17" id="KW-1133">Transmembrane helix</keyword>
<dbReference type="OrthoDB" id="9791132at2"/>
<dbReference type="InterPro" id="IPR018044">
    <property type="entry name" value="Peptidase_S11"/>
</dbReference>
<evidence type="ECO:0000256" key="12">
    <source>
        <dbReference type="ARBA" id="ARBA00034000"/>
    </source>
</evidence>
<dbReference type="PANTHER" id="PTHR21581:SF6">
    <property type="entry name" value="TRAFFICKING PROTEIN PARTICLE COMPLEX SUBUNIT 12"/>
    <property type="match status" value="1"/>
</dbReference>
<dbReference type="InterPro" id="IPR015956">
    <property type="entry name" value="Peniciliin-bd_prot_C_sf"/>
</dbReference>
<feature type="active site" evidence="13">
    <location>
        <position position="120"/>
    </location>
</feature>
<evidence type="ECO:0000256" key="16">
    <source>
        <dbReference type="SAM" id="MobiDB-lite"/>
    </source>
</evidence>
<feature type="region of interest" description="Disordered" evidence="16">
    <location>
        <begin position="547"/>
        <end position="612"/>
    </location>
</feature>
<dbReference type="SUPFAM" id="SSF69189">
    <property type="entry name" value="Penicillin-binding protein associated domain"/>
    <property type="match status" value="1"/>
</dbReference>
<evidence type="ECO:0000256" key="8">
    <source>
        <dbReference type="ARBA" id="ARBA00022801"/>
    </source>
</evidence>
<evidence type="ECO:0000256" key="17">
    <source>
        <dbReference type="SAM" id="Phobius"/>
    </source>
</evidence>
<evidence type="ECO:0000256" key="1">
    <source>
        <dbReference type="ARBA" id="ARBA00003217"/>
    </source>
</evidence>